<dbReference type="OrthoDB" id="9815829at2"/>
<comment type="caution">
    <text evidence="2">The sequence shown here is derived from an EMBL/GenBank/DDBJ whole genome shotgun (WGS) entry which is preliminary data.</text>
</comment>
<proteinExistence type="predicted"/>
<dbReference type="SUPFAM" id="SSF53448">
    <property type="entry name" value="Nucleotide-diphospho-sugar transferases"/>
    <property type="match status" value="2"/>
</dbReference>
<sequence length="455" mass="52406">MNQPLVSIYITNYNYEKYIRKSIESVLNQTLSDFELFIIDDGSTDNSKSIIEEYRSNPKIEIIYQQNKGLNRTNNVAMNASSGKYFMRLDADDFLESNALEVMSSVLESDLELGLVFPDYYYVDANGEITGKEQRHDFEKDVSLYDQPAHGACTMIRLQFLRDLGGYNEEFTCQDGYDLWIKFILNHKVNNINQPLFSYRRHGSNLTTNEERILTTRQKIKAHYITSHQLNVPKTLAVIPVRKTKMGQVNWPLFESNGKTVIESAIETACNAENVDWVVVTTSDEEVLNFIETKNVKHPKLFIIPRPESFARINESLNKTFDLVLDQLEYKNIRPEAMMSISIEYPFLKSDVIDDAINTLTIFKGDSLLSLRPDNRMYYQHIGHGMVPILDQDKFTKLEREALYKGAGGVVISTIKNYKRRQRMIGGKVGHIVVDQHTAFGVWSEYELNLIKNLV</sequence>
<dbReference type="RefSeq" id="WP_133575975.1">
    <property type="nucleotide sequence ID" value="NZ_SNYC01000004.1"/>
</dbReference>
<dbReference type="Pfam" id="PF00535">
    <property type="entry name" value="Glycos_transf_2"/>
    <property type="match status" value="1"/>
</dbReference>
<dbReference type="AlphaFoldDB" id="A0A4V3D1A8"/>
<name>A0A4V3D1A8_9SPHI</name>
<accession>A0A4V3D1A8</accession>
<evidence type="ECO:0000259" key="1">
    <source>
        <dbReference type="Pfam" id="PF00535"/>
    </source>
</evidence>
<gene>
    <name evidence="2" type="ORF">ATK78_2086</name>
</gene>
<protein>
    <submittedName>
        <fullName evidence="2">Glycosyl transferase family 2</fullName>
    </submittedName>
</protein>
<reference evidence="2 3" key="1">
    <citation type="submission" date="2019-03" db="EMBL/GenBank/DDBJ databases">
        <title>Genomic Encyclopedia of Archaeal and Bacterial Type Strains, Phase II (KMG-II): from individual species to whole genera.</title>
        <authorList>
            <person name="Goeker M."/>
        </authorList>
    </citation>
    <scope>NUCLEOTIDE SEQUENCE [LARGE SCALE GENOMIC DNA]</scope>
    <source>
        <strain evidence="2 3">DSM 19035</strain>
    </source>
</reference>
<dbReference type="EMBL" id="SNYC01000004">
    <property type="protein sequence ID" value="TDQ09927.1"/>
    <property type="molecule type" value="Genomic_DNA"/>
</dbReference>
<dbReference type="Proteomes" id="UP000295620">
    <property type="component" value="Unassembled WGS sequence"/>
</dbReference>
<keyword evidence="3" id="KW-1185">Reference proteome</keyword>
<dbReference type="Gene3D" id="3.90.550.10">
    <property type="entry name" value="Spore Coat Polysaccharide Biosynthesis Protein SpsA, Chain A"/>
    <property type="match status" value="2"/>
</dbReference>
<dbReference type="InterPro" id="IPR001173">
    <property type="entry name" value="Glyco_trans_2-like"/>
</dbReference>
<feature type="domain" description="Glycosyltransferase 2-like" evidence="1">
    <location>
        <begin position="7"/>
        <end position="133"/>
    </location>
</feature>
<dbReference type="GO" id="GO:0016758">
    <property type="term" value="F:hexosyltransferase activity"/>
    <property type="evidence" value="ECO:0007669"/>
    <property type="project" value="UniProtKB-ARBA"/>
</dbReference>
<dbReference type="InterPro" id="IPR029044">
    <property type="entry name" value="Nucleotide-diphossugar_trans"/>
</dbReference>
<dbReference type="PANTHER" id="PTHR22916">
    <property type="entry name" value="GLYCOSYLTRANSFERASE"/>
    <property type="match status" value="1"/>
</dbReference>
<keyword evidence="2" id="KW-0808">Transferase</keyword>
<organism evidence="2 3">
    <name type="scientific">Pedobacter metabolipauper</name>
    <dbReference type="NCBI Taxonomy" id="425513"/>
    <lineage>
        <taxon>Bacteria</taxon>
        <taxon>Pseudomonadati</taxon>
        <taxon>Bacteroidota</taxon>
        <taxon>Sphingobacteriia</taxon>
        <taxon>Sphingobacteriales</taxon>
        <taxon>Sphingobacteriaceae</taxon>
        <taxon>Pedobacter</taxon>
    </lineage>
</organism>
<evidence type="ECO:0000313" key="2">
    <source>
        <dbReference type="EMBL" id="TDQ09927.1"/>
    </source>
</evidence>
<evidence type="ECO:0000313" key="3">
    <source>
        <dbReference type="Proteomes" id="UP000295620"/>
    </source>
</evidence>
<dbReference type="PANTHER" id="PTHR22916:SF3">
    <property type="entry name" value="UDP-GLCNAC:BETAGAL BETA-1,3-N-ACETYLGLUCOSAMINYLTRANSFERASE-LIKE PROTEIN 1"/>
    <property type="match status" value="1"/>
</dbReference>